<evidence type="ECO:0000313" key="4">
    <source>
        <dbReference type="Proteomes" id="UP000317366"/>
    </source>
</evidence>
<comment type="caution">
    <text evidence="3">The sequence shown here is derived from an EMBL/GenBank/DDBJ whole genome shotgun (WGS) entry which is preliminary data.</text>
</comment>
<reference evidence="3 4" key="1">
    <citation type="journal article" date="2019" name="Nat. Microbiol.">
        <title>Mediterranean grassland soil C-N compound turnover is dependent on rainfall and depth, and is mediated by genomically divergent microorganisms.</title>
        <authorList>
            <person name="Diamond S."/>
            <person name="Andeer P.F."/>
            <person name="Li Z."/>
            <person name="Crits-Christoph A."/>
            <person name="Burstein D."/>
            <person name="Anantharaman K."/>
            <person name="Lane K.R."/>
            <person name="Thomas B.C."/>
            <person name="Pan C."/>
            <person name="Northen T.R."/>
            <person name="Banfield J.F."/>
        </authorList>
    </citation>
    <scope>NUCLEOTIDE SEQUENCE [LARGE SCALE GENOMIC DNA]</scope>
    <source>
        <strain evidence="3">WS_7</strain>
    </source>
</reference>
<dbReference type="Proteomes" id="UP000317366">
    <property type="component" value="Unassembled WGS sequence"/>
</dbReference>
<gene>
    <name evidence="3" type="ORF">E6K77_07830</name>
</gene>
<dbReference type="CDD" id="cd00882">
    <property type="entry name" value="Ras_like_GTPase"/>
    <property type="match status" value="1"/>
</dbReference>
<dbReference type="Gene3D" id="3.40.50.300">
    <property type="entry name" value="P-loop containing nucleotide triphosphate hydrolases"/>
    <property type="match status" value="1"/>
</dbReference>
<evidence type="ECO:0000256" key="2">
    <source>
        <dbReference type="ARBA" id="ARBA00023134"/>
    </source>
</evidence>
<keyword evidence="1" id="KW-0547">Nucleotide-binding</keyword>
<dbReference type="InterPro" id="IPR006689">
    <property type="entry name" value="Small_GTPase_ARF/SAR"/>
</dbReference>
<dbReference type="InterPro" id="IPR027417">
    <property type="entry name" value="P-loop_NTPase"/>
</dbReference>
<dbReference type="GO" id="GO:0003924">
    <property type="term" value="F:GTPase activity"/>
    <property type="evidence" value="ECO:0007669"/>
    <property type="project" value="InterPro"/>
</dbReference>
<accession>A0A538TFH2</accession>
<dbReference type="InterPro" id="IPR052705">
    <property type="entry name" value="Gliding_Motility_GTPase"/>
</dbReference>
<proteinExistence type="predicted"/>
<keyword evidence="2" id="KW-0342">GTP-binding</keyword>
<evidence type="ECO:0000313" key="3">
    <source>
        <dbReference type="EMBL" id="TMQ62371.1"/>
    </source>
</evidence>
<dbReference type="Pfam" id="PF00025">
    <property type="entry name" value="Arf"/>
    <property type="match status" value="1"/>
</dbReference>
<evidence type="ECO:0000256" key="1">
    <source>
        <dbReference type="ARBA" id="ARBA00022741"/>
    </source>
</evidence>
<sequence length="192" mass="22107">MSLINYSSREINCKIVYYGPGLCGKTTNLQHIYSRVPQETRGKMISLATEMDRTLFFDFLPLELGQIRGFRTRFHLYTVPGQVYYNASRKLILKGVDGIVFVADSQIDRFEANVESYMNMLDNLTEHDLNLERIPFVMQYNKRDLPRVVPVDDLERELNPRKAPYFEAVALRGTGVFDTLKVACKLVLKTLG</sequence>
<dbReference type="GO" id="GO:0005525">
    <property type="term" value="F:GTP binding"/>
    <property type="evidence" value="ECO:0007669"/>
    <property type="project" value="UniProtKB-KW"/>
</dbReference>
<name>A0A538TFH2_UNCEI</name>
<dbReference type="SUPFAM" id="SSF52540">
    <property type="entry name" value="P-loop containing nucleoside triphosphate hydrolases"/>
    <property type="match status" value="1"/>
</dbReference>
<dbReference type="AlphaFoldDB" id="A0A538TFH2"/>
<protein>
    <submittedName>
        <fullName evidence="3">GTPase domain-containing protein</fullName>
    </submittedName>
</protein>
<dbReference type="EMBL" id="VBOX01000083">
    <property type="protein sequence ID" value="TMQ62371.1"/>
    <property type="molecule type" value="Genomic_DNA"/>
</dbReference>
<dbReference type="PANTHER" id="PTHR42708">
    <property type="entry name" value="ATP/GTP-BINDING PROTEIN-RELATED"/>
    <property type="match status" value="1"/>
</dbReference>
<dbReference type="PANTHER" id="PTHR42708:SF1">
    <property type="entry name" value="GLIDING MOTILITY PROTEIN MGLA"/>
    <property type="match status" value="1"/>
</dbReference>
<organism evidence="3 4">
    <name type="scientific">Eiseniibacteriota bacterium</name>
    <dbReference type="NCBI Taxonomy" id="2212470"/>
    <lineage>
        <taxon>Bacteria</taxon>
        <taxon>Candidatus Eiseniibacteriota</taxon>
    </lineage>
</organism>